<protein>
    <submittedName>
        <fullName evidence="1">Uncharacterized protein</fullName>
    </submittedName>
</protein>
<sequence length="70" mass="8285">MLFERWQNQALWLDMKPDEREDLLRLDLRQLSGALLLTAFTARQTGVVSALNSIETALSWRRLRVRQERT</sequence>
<dbReference type="Proteomes" id="UP000237511">
    <property type="component" value="Unassembled WGS sequence"/>
</dbReference>
<dbReference type="EMBL" id="LODU01000038">
    <property type="protein sequence ID" value="POH29826.1"/>
    <property type="molecule type" value="Genomic_DNA"/>
</dbReference>
<accession>A0A2S3YLN2</accession>
<evidence type="ECO:0000313" key="2">
    <source>
        <dbReference type="Proteomes" id="UP000237511"/>
    </source>
</evidence>
<dbReference type="AlphaFoldDB" id="A0A2S3YLN2"/>
<evidence type="ECO:0000313" key="1">
    <source>
        <dbReference type="EMBL" id="POH29826.1"/>
    </source>
</evidence>
<reference evidence="1 2" key="1">
    <citation type="journal article" date="2014" name="Syst. Appl. Microbiol.">
        <title>Microsymbionts of Phaseolus vulgaris in acid and alkaline soils of Mexico.</title>
        <authorList>
            <person name="Verastegui-Valdes M.M."/>
            <person name="Zhang Y.J."/>
            <person name="Rivera-Orduna F.N."/>
            <person name="Cheng H.P."/>
            <person name="Sui X.H."/>
            <person name="Wang E.T."/>
        </authorList>
    </citation>
    <scope>NUCLEOTIDE SEQUENCE [LARGE SCALE GENOMIC DNA]</scope>
    <source>
        <strain evidence="1 2">FG01</strain>
    </source>
</reference>
<proteinExistence type="predicted"/>
<gene>
    <name evidence="1" type="ORF">ATY31_17630</name>
</gene>
<comment type="caution">
    <text evidence="1">The sequence shown here is derived from an EMBL/GenBank/DDBJ whole genome shotgun (WGS) entry which is preliminary data.</text>
</comment>
<name>A0A2S3YLN2_9HYPH</name>
<organism evidence="1 2">
    <name type="scientific">Sinorhizobium americanum</name>
    <dbReference type="NCBI Taxonomy" id="194963"/>
    <lineage>
        <taxon>Bacteria</taxon>
        <taxon>Pseudomonadati</taxon>
        <taxon>Pseudomonadota</taxon>
        <taxon>Alphaproteobacteria</taxon>
        <taxon>Hyphomicrobiales</taxon>
        <taxon>Rhizobiaceae</taxon>
        <taxon>Sinorhizobium/Ensifer group</taxon>
        <taxon>Sinorhizobium</taxon>
    </lineage>
</organism>